<evidence type="ECO:0000259" key="1">
    <source>
        <dbReference type="Pfam" id="PF01261"/>
    </source>
</evidence>
<proteinExistence type="predicted"/>
<dbReference type="InterPro" id="IPR036237">
    <property type="entry name" value="Xyl_isomerase-like_sf"/>
</dbReference>
<organism evidence="2">
    <name type="scientific">marine metagenome</name>
    <dbReference type="NCBI Taxonomy" id="408172"/>
    <lineage>
        <taxon>unclassified sequences</taxon>
        <taxon>metagenomes</taxon>
        <taxon>ecological metagenomes</taxon>
    </lineage>
</organism>
<dbReference type="Gene3D" id="3.20.20.150">
    <property type="entry name" value="Divalent-metal-dependent TIM barrel enzymes"/>
    <property type="match status" value="1"/>
</dbReference>
<sequence>VSAWSLHVMNLDPDPRVFNRAVRDRGLEVRVVEAATGWAASDGIDRDGDFTLDMAGELGAHQIVAVTLEAAFADGGRAVAGFADLCDRAAERHIRVALEFLPWSAVPDLASASALTAAAGRPNGGILLDTWHWQRQPGGPCPEVLEGLPAGAIQVVQLCDASAEPGVDPMGEAMASRPLPGEGVVDFIALASALEGIGATPLLCPEVFNAGLLAAGPSTFAGSVADACRSAWPSGRHPGPPDGGH</sequence>
<accession>A0A382EN20</accession>
<name>A0A382EN20_9ZZZZ</name>
<dbReference type="AlphaFoldDB" id="A0A382EN20"/>
<feature type="non-terminal residue" evidence="2">
    <location>
        <position position="1"/>
    </location>
</feature>
<gene>
    <name evidence="2" type="ORF">METZ01_LOCUS204368</name>
</gene>
<dbReference type="PANTHER" id="PTHR12110:SF48">
    <property type="entry name" value="BLL3656 PROTEIN"/>
    <property type="match status" value="1"/>
</dbReference>
<feature type="domain" description="Xylose isomerase-like TIM barrel" evidence="1">
    <location>
        <begin position="8"/>
        <end position="211"/>
    </location>
</feature>
<dbReference type="EMBL" id="UINC01045131">
    <property type="protein sequence ID" value="SVB51514.1"/>
    <property type="molecule type" value="Genomic_DNA"/>
</dbReference>
<evidence type="ECO:0000313" key="2">
    <source>
        <dbReference type="EMBL" id="SVB51514.1"/>
    </source>
</evidence>
<reference evidence="2" key="1">
    <citation type="submission" date="2018-05" db="EMBL/GenBank/DDBJ databases">
        <authorList>
            <person name="Lanie J.A."/>
            <person name="Ng W.-L."/>
            <person name="Kazmierczak K.M."/>
            <person name="Andrzejewski T.M."/>
            <person name="Davidsen T.M."/>
            <person name="Wayne K.J."/>
            <person name="Tettelin H."/>
            <person name="Glass J.I."/>
            <person name="Rusch D."/>
            <person name="Podicherti R."/>
            <person name="Tsui H.-C.T."/>
            <person name="Winkler M.E."/>
        </authorList>
    </citation>
    <scope>NUCLEOTIDE SEQUENCE</scope>
</reference>
<dbReference type="InterPro" id="IPR013022">
    <property type="entry name" value="Xyl_isomerase-like_TIM-brl"/>
</dbReference>
<dbReference type="SUPFAM" id="SSF51658">
    <property type="entry name" value="Xylose isomerase-like"/>
    <property type="match status" value="1"/>
</dbReference>
<protein>
    <recommendedName>
        <fullName evidence="1">Xylose isomerase-like TIM barrel domain-containing protein</fullName>
    </recommendedName>
</protein>
<dbReference type="InterPro" id="IPR050312">
    <property type="entry name" value="IolE/XylAMocC-like"/>
</dbReference>
<dbReference type="PANTHER" id="PTHR12110">
    <property type="entry name" value="HYDROXYPYRUVATE ISOMERASE"/>
    <property type="match status" value="1"/>
</dbReference>
<dbReference type="Pfam" id="PF01261">
    <property type="entry name" value="AP_endonuc_2"/>
    <property type="match status" value="1"/>
</dbReference>